<reference evidence="1 2" key="1">
    <citation type="submission" date="2019-12" db="EMBL/GenBank/DDBJ databases">
        <authorList>
            <person name="Zhao J."/>
        </authorList>
    </citation>
    <scope>NUCLEOTIDE SEQUENCE [LARGE SCALE GENOMIC DNA]</scope>
    <source>
        <strain evidence="1 2">S-15</strain>
    </source>
</reference>
<sequence>MKYSILSFIFALTFSNLSFGQYYEDITNYEEEEKTLAQLGQRILNAALFQDRDSACKAFKTHLSSLLAKDDSIKLPFDRVSNLMKVRSADSTIRILTWSLLDANNSYHYFGFVQRLKADGDYLLYELKDRSDEIVDPEKLVLSSENWWGSMYYDVALINNGLKDMYTILGWDGNNNMSHKKVIDIFYFDRDDSLRFGSPIIRERREVYYRKIFEFSAEVSMQMAFQRHLNRIIFESLSPSNPSLVGVYEYYGPAFIFDAYNWGGRYWDYEADIDVEEGLEKKDKAFEVKHRDTIQSKNLFKPYGK</sequence>
<protein>
    <submittedName>
        <fullName evidence="1">Uncharacterized protein</fullName>
    </submittedName>
</protein>
<comment type="caution">
    <text evidence="1">The sequence shown here is derived from an EMBL/GenBank/DDBJ whole genome shotgun (WGS) entry which is preliminary data.</text>
</comment>
<organism evidence="1 2">
    <name type="scientific">Acidiluteibacter ferrifornacis</name>
    <dbReference type="NCBI Taxonomy" id="2692424"/>
    <lineage>
        <taxon>Bacteria</taxon>
        <taxon>Pseudomonadati</taxon>
        <taxon>Bacteroidota</taxon>
        <taxon>Flavobacteriia</taxon>
        <taxon>Flavobacteriales</taxon>
        <taxon>Cryomorphaceae</taxon>
        <taxon>Acidiluteibacter</taxon>
    </lineage>
</organism>
<accession>A0A6N9NMI3</accession>
<dbReference type="RefSeq" id="WP_160633623.1">
    <property type="nucleotide sequence ID" value="NZ_WWNE01000008.1"/>
</dbReference>
<dbReference type="Proteomes" id="UP000470771">
    <property type="component" value="Unassembled WGS sequence"/>
</dbReference>
<evidence type="ECO:0000313" key="2">
    <source>
        <dbReference type="Proteomes" id="UP000470771"/>
    </source>
</evidence>
<gene>
    <name evidence="1" type="ORF">GQN54_11145</name>
</gene>
<name>A0A6N9NMI3_9FLAO</name>
<dbReference type="EMBL" id="WWNE01000008">
    <property type="protein sequence ID" value="NBG66671.1"/>
    <property type="molecule type" value="Genomic_DNA"/>
</dbReference>
<keyword evidence="2" id="KW-1185">Reference proteome</keyword>
<proteinExistence type="predicted"/>
<dbReference type="AlphaFoldDB" id="A0A6N9NMI3"/>
<evidence type="ECO:0000313" key="1">
    <source>
        <dbReference type="EMBL" id="NBG66671.1"/>
    </source>
</evidence>